<name>A0AAN6SNY4_9PEZI</name>
<dbReference type="GO" id="GO:0005524">
    <property type="term" value="F:ATP binding"/>
    <property type="evidence" value="ECO:0007669"/>
    <property type="project" value="InterPro"/>
</dbReference>
<organism evidence="11 12">
    <name type="scientific">Parachaetomium inaequale</name>
    <dbReference type="NCBI Taxonomy" id="2588326"/>
    <lineage>
        <taxon>Eukaryota</taxon>
        <taxon>Fungi</taxon>
        <taxon>Dikarya</taxon>
        <taxon>Ascomycota</taxon>
        <taxon>Pezizomycotina</taxon>
        <taxon>Sordariomycetes</taxon>
        <taxon>Sordariomycetidae</taxon>
        <taxon>Sordariales</taxon>
        <taxon>Chaetomiaceae</taxon>
        <taxon>Parachaetomium</taxon>
    </lineage>
</organism>
<gene>
    <name evidence="11" type="ORF">C8A01DRAFT_39328</name>
</gene>
<comment type="catalytic activity">
    <reaction evidence="8">
        <text>L-threonyl-[protein] + ATP = O-phospho-L-threonyl-[protein] + ADP + H(+)</text>
        <dbReference type="Rhea" id="RHEA:46608"/>
        <dbReference type="Rhea" id="RHEA-COMP:11060"/>
        <dbReference type="Rhea" id="RHEA-COMP:11605"/>
        <dbReference type="ChEBI" id="CHEBI:15378"/>
        <dbReference type="ChEBI" id="CHEBI:30013"/>
        <dbReference type="ChEBI" id="CHEBI:30616"/>
        <dbReference type="ChEBI" id="CHEBI:61977"/>
        <dbReference type="ChEBI" id="CHEBI:456216"/>
        <dbReference type="EC" id="2.7.11.1"/>
    </reaction>
</comment>
<dbReference type="Proteomes" id="UP001303115">
    <property type="component" value="Unassembled WGS sequence"/>
</dbReference>
<evidence type="ECO:0000256" key="9">
    <source>
        <dbReference type="ARBA" id="ARBA00048679"/>
    </source>
</evidence>
<dbReference type="EMBL" id="MU854490">
    <property type="protein sequence ID" value="KAK4034198.1"/>
    <property type="molecule type" value="Genomic_DNA"/>
</dbReference>
<comment type="subunit">
    <text evidence="2">Component of the EKC/KEOPS complex composed of at least BUD32, CGI121, GON7, KAE1 and PCC1; the whole complex dimerizes.</text>
</comment>
<reference evidence="12" key="1">
    <citation type="journal article" date="2023" name="Mol. Phylogenet. Evol.">
        <title>Genome-scale phylogeny and comparative genomics of the fungal order Sordariales.</title>
        <authorList>
            <person name="Hensen N."/>
            <person name="Bonometti L."/>
            <person name="Westerberg I."/>
            <person name="Brannstrom I.O."/>
            <person name="Guillou S."/>
            <person name="Cros-Aarteil S."/>
            <person name="Calhoun S."/>
            <person name="Haridas S."/>
            <person name="Kuo A."/>
            <person name="Mondo S."/>
            <person name="Pangilinan J."/>
            <person name="Riley R."/>
            <person name="LaButti K."/>
            <person name="Andreopoulos B."/>
            <person name="Lipzen A."/>
            <person name="Chen C."/>
            <person name="Yan M."/>
            <person name="Daum C."/>
            <person name="Ng V."/>
            <person name="Clum A."/>
            <person name="Steindorff A."/>
            <person name="Ohm R.A."/>
            <person name="Martin F."/>
            <person name="Silar P."/>
            <person name="Natvig D.O."/>
            <person name="Lalanne C."/>
            <person name="Gautier V."/>
            <person name="Ament-Velasquez S.L."/>
            <person name="Kruys A."/>
            <person name="Hutchinson M.I."/>
            <person name="Powell A.J."/>
            <person name="Barry K."/>
            <person name="Miller A.N."/>
            <person name="Grigoriev I.V."/>
            <person name="Debuchy R."/>
            <person name="Gladieux P."/>
            <person name="Hiltunen Thoren M."/>
            <person name="Johannesson H."/>
        </authorList>
    </citation>
    <scope>NUCLEOTIDE SEQUENCE [LARGE SCALE GENOMIC DNA]</scope>
    <source>
        <strain evidence="12">CBS 284.82</strain>
    </source>
</reference>
<evidence type="ECO:0000256" key="6">
    <source>
        <dbReference type="ARBA" id="ARBA00030980"/>
    </source>
</evidence>
<evidence type="ECO:0000256" key="1">
    <source>
        <dbReference type="ARBA" id="ARBA00003747"/>
    </source>
</evidence>
<proteinExistence type="predicted"/>
<comment type="catalytic activity">
    <reaction evidence="9">
        <text>L-seryl-[protein] + ATP = O-phospho-L-seryl-[protein] + ADP + H(+)</text>
        <dbReference type="Rhea" id="RHEA:17989"/>
        <dbReference type="Rhea" id="RHEA-COMP:9863"/>
        <dbReference type="Rhea" id="RHEA-COMP:11604"/>
        <dbReference type="ChEBI" id="CHEBI:15378"/>
        <dbReference type="ChEBI" id="CHEBI:29999"/>
        <dbReference type="ChEBI" id="CHEBI:30616"/>
        <dbReference type="ChEBI" id="CHEBI:83421"/>
        <dbReference type="ChEBI" id="CHEBI:456216"/>
        <dbReference type="EC" id="2.7.11.1"/>
    </reaction>
</comment>
<evidence type="ECO:0000256" key="7">
    <source>
        <dbReference type="ARBA" id="ARBA00033194"/>
    </source>
</evidence>
<evidence type="ECO:0000259" key="10">
    <source>
        <dbReference type="PROSITE" id="PS50011"/>
    </source>
</evidence>
<sequence length="317" mass="36466">MPIANLFPFLSFLRWPGEETDQHQQDNKEPGALDLGRFGLQGQQVFRDTHMVSLYDPDTRRVIVVTLPNPDGFGQPAHDPALEIPLTKAAEALTKHLDHLPPAAVAIEVDKRARLLSFSTNVNDDETWGTDYLLLKEYKLPRPVANRTVLRSELYEAEHTMLGADIVSYLLPNRPPRPLQRHKDRYAFKYWTTSTLGMWHEIQIVARLPRHPNLILLDRLVLDEQTGSKVVGFTTRFIAGRTLDKSRPRFKLRWLRQLMQAIDDLNLKHGIIHQDIAHRNILIDSESDSLALIDFGEAYRIGVEKRGDRDYEGKTWN</sequence>
<evidence type="ECO:0000313" key="12">
    <source>
        <dbReference type="Proteomes" id="UP001303115"/>
    </source>
</evidence>
<keyword evidence="12" id="KW-1185">Reference proteome</keyword>
<dbReference type="InterPro" id="IPR008266">
    <property type="entry name" value="Tyr_kinase_AS"/>
</dbReference>
<dbReference type="AlphaFoldDB" id="A0AAN6SNY4"/>
<comment type="function">
    <text evidence="1">Component of the EKC/KEOPS complex that is required for the formation of a threonylcarbamoyl group on adenosine at position 37 (t(6)A37) in tRNAs that read codons beginning with adenine. The complex is probably involved in the transfer of the threonylcarbamoyl moiety of threonylcarbamoyl-AMP (TC-AMP) to the N6 group of A37. BUD32 has ATPase activity in the context of the EKC/KEOPS complex and likely plays a supporting role to the catalytic subunit KAE1. The EKC/KEOPS complex also promotes both telomere uncapping and telomere elongation. The complex is required for efficient recruitment of transcriptional coactivators.</text>
</comment>
<feature type="domain" description="Protein kinase" evidence="10">
    <location>
        <begin position="156"/>
        <end position="317"/>
    </location>
</feature>
<protein>
    <recommendedName>
        <fullName evidence="5">EKC/KEOPS complex subunit BUD32</fullName>
        <ecNumber evidence="3">2.7.11.1</ecNumber>
    </recommendedName>
    <alternativeName>
        <fullName evidence="6 7">Atypical Serine/threonine protein kinase BUD32</fullName>
    </alternativeName>
    <alternativeName>
        <fullName evidence="4">EKC/KEOPS complex subunit bud32</fullName>
    </alternativeName>
</protein>
<evidence type="ECO:0000256" key="2">
    <source>
        <dbReference type="ARBA" id="ARBA00011534"/>
    </source>
</evidence>
<dbReference type="GO" id="GO:0004674">
    <property type="term" value="F:protein serine/threonine kinase activity"/>
    <property type="evidence" value="ECO:0007669"/>
    <property type="project" value="UniProtKB-EC"/>
</dbReference>
<evidence type="ECO:0000256" key="8">
    <source>
        <dbReference type="ARBA" id="ARBA00047899"/>
    </source>
</evidence>
<evidence type="ECO:0000313" key="11">
    <source>
        <dbReference type="EMBL" id="KAK4034198.1"/>
    </source>
</evidence>
<dbReference type="SUPFAM" id="SSF56112">
    <property type="entry name" value="Protein kinase-like (PK-like)"/>
    <property type="match status" value="1"/>
</dbReference>
<dbReference type="PROSITE" id="PS00109">
    <property type="entry name" value="PROTEIN_KINASE_TYR"/>
    <property type="match status" value="1"/>
</dbReference>
<dbReference type="Gene3D" id="1.10.510.10">
    <property type="entry name" value="Transferase(Phosphotransferase) domain 1"/>
    <property type="match status" value="1"/>
</dbReference>
<dbReference type="InterPro" id="IPR011009">
    <property type="entry name" value="Kinase-like_dom_sf"/>
</dbReference>
<dbReference type="EC" id="2.7.11.1" evidence="3"/>
<evidence type="ECO:0000256" key="4">
    <source>
        <dbReference type="ARBA" id="ARBA00013948"/>
    </source>
</evidence>
<comment type="caution">
    <text evidence="11">The sequence shown here is derived from an EMBL/GenBank/DDBJ whole genome shotgun (WGS) entry which is preliminary data.</text>
</comment>
<dbReference type="InterPro" id="IPR000719">
    <property type="entry name" value="Prot_kinase_dom"/>
</dbReference>
<dbReference type="PROSITE" id="PS50011">
    <property type="entry name" value="PROTEIN_KINASE_DOM"/>
    <property type="match status" value="1"/>
</dbReference>
<evidence type="ECO:0000256" key="5">
    <source>
        <dbReference type="ARBA" id="ARBA00019973"/>
    </source>
</evidence>
<accession>A0AAN6SNY4</accession>
<dbReference type="Pfam" id="PF00069">
    <property type="entry name" value="Pkinase"/>
    <property type="match status" value="1"/>
</dbReference>
<evidence type="ECO:0000256" key="3">
    <source>
        <dbReference type="ARBA" id="ARBA00012513"/>
    </source>
</evidence>